<keyword evidence="1" id="KW-1133">Transmembrane helix</keyword>
<feature type="transmembrane region" description="Helical" evidence="1">
    <location>
        <begin position="12"/>
        <end position="32"/>
    </location>
</feature>
<keyword evidence="1" id="KW-0472">Membrane</keyword>
<dbReference type="Proteomes" id="UP000006431">
    <property type="component" value="Unassembled WGS sequence"/>
</dbReference>
<dbReference type="InterPro" id="IPR035965">
    <property type="entry name" value="PAS-like_dom_sf"/>
</dbReference>
<gene>
    <name evidence="5" type="ORF">SMGD1_2445</name>
</gene>
<accession>B6BN98</accession>
<dbReference type="RefSeq" id="WP_008339791.1">
    <property type="nucleotide sequence ID" value="NZ_AFRZ01000001.1"/>
</dbReference>
<dbReference type="PROSITE" id="PS50887">
    <property type="entry name" value="GGDEF"/>
    <property type="match status" value="1"/>
</dbReference>
<dbReference type="PATRIC" id="fig|929558.5.peg.2435"/>
<accession>H1FZ84</accession>
<proteinExistence type="predicted"/>
<dbReference type="SMART" id="SM00267">
    <property type="entry name" value="GGDEF"/>
    <property type="match status" value="1"/>
</dbReference>
<dbReference type="AlphaFoldDB" id="B6BN98"/>
<keyword evidence="6" id="KW-1185">Reference proteome</keyword>
<dbReference type="CDD" id="cd00130">
    <property type="entry name" value="PAS"/>
    <property type="match status" value="1"/>
</dbReference>
<dbReference type="InterPro" id="IPR001610">
    <property type="entry name" value="PAC"/>
</dbReference>
<dbReference type="PROSITE" id="PS50112">
    <property type="entry name" value="PAS"/>
    <property type="match status" value="1"/>
</dbReference>
<reference evidence="5 6" key="1">
    <citation type="journal article" date="2012" name="Proc. Natl. Acad. Sci. U.S.A.">
        <title>Genome and physiology of a model Epsilonproteobacterium responsible for sulfide detoxification in marine oxygen depletion zones.</title>
        <authorList>
            <person name="Grote J."/>
            <person name="Schott T."/>
            <person name="Bruckner C.G."/>
            <person name="Glockner F.O."/>
            <person name="Jost G."/>
            <person name="Teeling H."/>
            <person name="Labrenz M."/>
            <person name="Jurgens K."/>
        </authorList>
    </citation>
    <scope>NUCLEOTIDE SEQUENCE [LARGE SCALE GENOMIC DNA]</scope>
    <source>
        <strain evidence="5 6">GD1</strain>
    </source>
</reference>
<dbReference type="Pfam" id="PF00990">
    <property type="entry name" value="GGDEF"/>
    <property type="match status" value="1"/>
</dbReference>
<dbReference type="InterPro" id="IPR000160">
    <property type="entry name" value="GGDEF_dom"/>
</dbReference>
<evidence type="ECO:0000313" key="6">
    <source>
        <dbReference type="Proteomes" id="UP000006431"/>
    </source>
</evidence>
<sequence length="514" mass="59222">MDGNFNKKFLKILVTIITPILVIMLVFSLYLYDRLKDEKKAFLFEKSAVISSMISNVASFDREYSKEKEFAYLPSTATISQVQNTFQSLDEKELQLEYLLGMIYDDHIDFIAYSGLKPPPVKLKDSYLVIPMRKALSGKSGVSVELNYKNEKVFASYHPIANTKWGLVVEQPYSRHIKPLYQTAMMSSFAVILLIIILYFILKRYDAKHQKHIQYSEHRFQQLVESSDDFIWEVNAHGVYKYASKQVENILGYTSQEVVGKTPFDFMTTEEAKKVAVKFMKLIEQEERIVNLENINIHKDGHEVYLLTSGTPFFDERGKILGYRGIDRDITPLKQKQKEIEHLAFYDTLTGLANRQNINDRISQEINYTRRNNFESALLFLDLDDFKVINDTHGHDHGDEVLKTVSHRILKSIRSFDIAGRIGGDEFVILVRGVQENNENSLDHLESLLKRVLQEINEPIVVNSFSHHVGVSIGVAILPRDGDNLEEILKCADNAMYEAKHLGKNRVVFHKKVI</sequence>
<dbReference type="PANTHER" id="PTHR46663:SF2">
    <property type="entry name" value="GGDEF DOMAIN-CONTAINING PROTEIN"/>
    <property type="match status" value="1"/>
</dbReference>
<organism evidence="5 6">
    <name type="scientific">Sulfurimonas gotlandica (strain DSM 19862 / JCM 16533 / GD1)</name>
    <dbReference type="NCBI Taxonomy" id="929558"/>
    <lineage>
        <taxon>Bacteria</taxon>
        <taxon>Pseudomonadati</taxon>
        <taxon>Campylobacterota</taxon>
        <taxon>Epsilonproteobacteria</taxon>
        <taxon>Campylobacterales</taxon>
        <taxon>Sulfurimonadaceae</taxon>
        <taxon>Sulfurimonas</taxon>
    </lineage>
</organism>
<evidence type="ECO:0000259" key="4">
    <source>
        <dbReference type="PROSITE" id="PS50887"/>
    </source>
</evidence>
<dbReference type="InterPro" id="IPR043128">
    <property type="entry name" value="Rev_trsase/Diguanyl_cyclase"/>
</dbReference>
<dbReference type="NCBIfam" id="TIGR00254">
    <property type="entry name" value="GGDEF"/>
    <property type="match status" value="1"/>
</dbReference>
<feature type="transmembrane region" description="Helical" evidence="1">
    <location>
        <begin position="180"/>
        <end position="202"/>
    </location>
</feature>
<dbReference type="FunFam" id="3.30.70.270:FF:000001">
    <property type="entry name" value="Diguanylate cyclase domain protein"/>
    <property type="match status" value="1"/>
</dbReference>
<dbReference type="OrthoDB" id="5333838at2"/>
<dbReference type="SUPFAM" id="SSF55785">
    <property type="entry name" value="PYP-like sensor domain (PAS domain)"/>
    <property type="match status" value="1"/>
</dbReference>
<dbReference type="Pfam" id="PF13426">
    <property type="entry name" value="PAS_9"/>
    <property type="match status" value="1"/>
</dbReference>
<dbReference type="SMART" id="SM00086">
    <property type="entry name" value="PAC"/>
    <property type="match status" value="1"/>
</dbReference>
<dbReference type="InterPro" id="IPR000700">
    <property type="entry name" value="PAS-assoc_C"/>
</dbReference>
<dbReference type="EMBL" id="AFRZ01000001">
    <property type="protein sequence ID" value="EHP30968.1"/>
    <property type="molecule type" value="Genomic_DNA"/>
</dbReference>
<evidence type="ECO:0000313" key="5">
    <source>
        <dbReference type="EMBL" id="EHP30968.1"/>
    </source>
</evidence>
<dbReference type="NCBIfam" id="TIGR00229">
    <property type="entry name" value="sensory_box"/>
    <property type="match status" value="1"/>
</dbReference>
<feature type="domain" description="PAC" evidence="3">
    <location>
        <begin position="283"/>
        <end position="342"/>
    </location>
</feature>
<dbReference type="HOGENOM" id="CLU_529879_0_0_7"/>
<dbReference type="Gene3D" id="3.30.70.270">
    <property type="match status" value="1"/>
</dbReference>
<dbReference type="STRING" id="929558.SMGD1_2445"/>
<dbReference type="PROSITE" id="PS50113">
    <property type="entry name" value="PAC"/>
    <property type="match status" value="1"/>
</dbReference>
<dbReference type="GO" id="GO:0003824">
    <property type="term" value="F:catalytic activity"/>
    <property type="evidence" value="ECO:0007669"/>
    <property type="project" value="UniProtKB-ARBA"/>
</dbReference>
<dbReference type="InterPro" id="IPR000014">
    <property type="entry name" value="PAS"/>
</dbReference>
<dbReference type="eggNOG" id="COG5001">
    <property type="taxonomic scope" value="Bacteria"/>
</dbReference>
<dbReference type="PANTHER" id="PTHR46663">
    <property type="entry name" value="DIGUANYLATE CYCLASE DGCT-RELATED"/>
    <property type="match status" value="1"/>
</dbReference>
<comment type="caution">
    <text evidence="5">The sequence shown here is derived from an EMBL/GenBank/DDBJ whole genome shotgun (WGS) entry which is preliminary data.</text>
</comment>
<evidence type="ECO:0000259" key="3">
    <source>
        <dbReference type="PROSITE" id="PS50113"/>
    </source>
</evidence>
<name>B6BN98_SULGG</name>
<keyword evidence="1" id="KW-0812">Transmembrane</keyword>
<feature type="domain" description="PAS" evidence="2">
    <location>
        <begin position="216"/>
        <end position="286"/>
    </location>
</feature>
<evidence type="ECO:0000256" key="1">
    <source>
        <dbReference type="SAM" id="Phobius"/>
    </source>
</evidence>
<dbReference type="CDD" id="cd01949">
    <property type="entry name" value="GGDEF"/>
    <property type="match status" value="1"/>
</dbReference>
<dbReference type="InterPro" id="IPR029787">
    <property type="entry name" value="Nucleotide_cyclase"/>
</dbReference>
<dbReference type="InterPro" id="IPR052163">
    <property type="entry name" value="DGC-Regulatory_Protein"/>
</dbReference>
<dbReference type="SUPFAM" id="SSF55073">
    <property type="entry name" value="Nucleotide cyclase"/>
    <property type="match status" value="1"/>
</dbReference>
<evidence type="ECO:0000259" key="2">
    <source>
        <dbReference type="PROSITE" id="PS50112"/>
    </source>
</evidence>
<dbReference type="SMART" id="SM00091">
    <property type="entry name" value="PAS"/>
    <property type="match status" value="1"/>
</dbReference>
<feature type="domain" description="GGDEF" evidence="4">
    <location>
        <begin position="374"/>
        <end position="512"/>
    </location>
</feature>
<dbReference type="Gene3D" id="3.30.450.20">
    <property type="entry name" value="PAS domain"/>
    <property type="match status" value="2"/>
</dbReference>
<protein>
    <submittedName>
        <fullName evidence="5">Diguanylate cyclase/phosphodiesterase (GGDEF/EAL) with PAS/PAC sensor(S)</fullName>
    </submittedName>
</protein>